<dbReference type="GeneID" id="29744358"/>
<dbReference type="RefSeq" id="WP_013398027.1">
    <property type="nucleotide sequence ID" value="NZ_CP133473.1"/>
</dbReference>
<keyword evidence="5" id="KW-1185">Reference proteome</keyword>
<dbReference type="InterPro" id="IPR029063">
    <property type="entry name" value="SAM-dependent_MTases_sf"/>
</dbReference>
<evidence type="ECO:0000256" key="2">
    <source>
        <dbReference type="ARBA" id="ARBA00022679"/>
    </source>
</evidence>
<dbReference type="InterPro" id="IPR002935">
    <property type="entry name" value="SAM_O-MeTrfase"/>
</dbReference>
<name>A0A2A8D3U4_9MICC</name>
<evidence type="ECO:0000256" key="1">
    <source>
        <dbReference type="ARBA" id="ARBA00022603"/>
    </source>
</evidence>
<dbReference type="GO" id="GO:0032259">
    <property type="term" value="P:methylation"/>
    <property type="evidence" value="ECO:0007669"/>
    <property type="project" value="UniProtKB-KW"/>
</dbReference>
<evidence type="ECO:0000256" key="3">
    <source>
        <dbReference type="ARBA" id="ARBA00022691"/>
    </source>
</evidence>
<keyword evidence="1 4" id="KW-0489">Methyltransferase</keyword>
<organism evidence="4 5">
    <name type="scientific">Rothia dentocariosa</name>
    <dbReference type="NCBI Taxonomy" id="2047"/>
    <lineage>
        <taxon>Bacteria</taxon>
        <taxon>Bacillati</taxon>
        <taxon>Actinomycetota</taxon>
        <taxon>Actinomycetes</taxon>
        <taxon>Micrococcales</taxon>
        <taxon>Micrococcaceae</taxon>
        <taxon>Rothia</taxon>
    </lineage>
</organism>
<dbReference type="PANTHER" id="PTHR43167:SF1">
    <property type="entry name" value="PUTATIVE (AFU_ORTHOLOGUE AFUA_6G01830)-RELATED"/>
    <property type="match status" value="1"/>
</dbReference>
<proteinExistence type="predicted"/>
<dbReference type="PROSITE" id="PS51682">
    <property type="entry name" value="SAM_OMT_I"/>
    <property type="match status" value="1"/>
</dbReference>
<dbReference type="Gene3D" id="3.40.50.150">
    <property type="entry name" value="Vaccinia Virus protein VP39"/>
    <property type="match status" value="1"/>
</dbReference>
<sequence length="230" mass="25979">MPKLTPQMFTFLNDPPVEDTLYDLYDATLKQGKRMFIHFLPKIHQILGRGIDWETENEDFYTDKYIPITPQQGEFLYMQALASGARNIVEFGTSYGISTLYLAAAAKRNGGRVITCEYVPHKAEAARKNFERAGLADYIELREGDALKTLQDLDFSPDFVLLDGWPDLVLPVFQLLEPHLADRAVIAVDDVEGFGPSMEDYLDYVRTPANGYVSVTMHPSKALEYTVKVA</sequence>
<gene>
    <name evidence="4" type="ORF">CRM92_09695</name>
</gene>
<dbReference type="CDD" id="cd02440">
    <property type="entry name" value="AdoMet_MTases"/>
    <property type="match status" value="1"/>
</dbReference>
<accession>A0A2A8D3U4</accession>
<dbReference type="GO" id="GO:0008171">
    <property type="term" value="F:O-methyltransferase activity"/>
    <property type="evidence" value="ECO:0007669"/>
    <property type="project" value="InterPro"/>
</dbReference>
<comment type="caution">
    <text evidence="4">The sequence shown here is derived from an EMBL/GenBank/DDBJ whole genome shotgun (WGS) entry which is preliminary data.</text>
</comment>
<keyword evidence="3" id="KW-0949">S-adenosyl-L-methionine</keyword>
<dbReference type="EMBL" id="PDEV01000005">
    <property type="protein sequence ID" value="PEN15544.1"/>
    <property type="molecule type" value="Genomic_DNA"/>
</dbReference>
<dbReference type="Pfam" id="PF13578">
    <property type="entry name" value="Methyltransf_24"/>
    <property type="match status" value="1"/>
</dbReference>
<keyword evidence="2 4" id="KW-0808">Transferase</keyword>
<reference evidence="4" key="1">
    <citation type="submission" date="2017-10" db="EMBL/GenBank/DDBJ databases">
        <title>Kefir isolates.</title>
        <authorList>
            <person name="Kim Y."/>
            <person name="Blasche S."/>
        </authorList>
    </citation>
    <scope>NUCLEOTIDE SEQUENCE [LARGE SCALE GENOMIC DNA]</scope>
    <source>
        <strain evidence="4">OG2-2</strain>
    </source>
</reference>
<dbReference type="AlphaFoldDB" id="A0A2A8D3U4"/>
<dbReference type="OMA" id="AMSEFYI"/>
<dbReference type="Proteomes" id="UP000219947">
    <property type="component" value="Unassembled WGS sequence"/>
</dbReference>
<dbReference type="PANTHER" id="PTHR43167">
    <property type="entry name" value="PUTATIVE (AFU_ORTHOLOGUE AFUA_6G01830)-RELATED"/>
    <property type="match status" value="1"/>
</dbReference>
<protein>
    <submittedName>
        <fullName evidence="4">Methyltransferase</fullName>
    </submittedName>
</protein>
<evidence type="ECO:0000313" key="5">
    <source>
        <dbReference type="Proteomes" id="UP000219947"/>
    </source>
</evidence>
<evidence type="ECO:0000313" key="4">
    <source>
        <dbReference type="EMBL" id="PEN15544.1"/>
    </source>
</evidence>
<dbReference type="SUPFAM" id="SSF53335">
    <property type="entry name" value="S-adenosyl-L-methionine-dependent methyltransferases"/>
    <property type="match status" value="1"/>
</dbReference>